<dbReference type="EMBL" id="KZ107838">
    <property type="protein sequence ID" value="OSS54594.1"/>
    <property type="molecule type" value="Genomic_DNA"/>
</dbReference>
<dbReference type="InParanoid" id="A0A1Y2MEP0"/>
<keyword evidence="3" id="KW-0521">NADP</keyword>
<dbReference type="GO" id="GO:0016491">
    <property type="term" value="F:oxidoreductase activity"/>
    <property type="evidence" value="ECO:0007669"/>
    <property type="project" value="UniProtKB-KW"/>
</dbReference>
<dbReference type="InterPro" id="IPR036812">
    <property type="entry name" value="NAD(P)_OxRdtase_dom_sf"/>
</dbReference>
<evidence type="ECO:0000256" key="5">
    <source>
        <dbReference type="ARBA" id="ARBA00023026"/>
    </source>
</evidence>
<comment type="similarity">
    <text evidence="2">Belongs to the aldo/keto reductase family.</text>
</comment>
<evidence type="ECO:0000313" key="8">
    <source>
        <dbReference type="Proteomes" id="UP000193240"/>
    </source>
</evidence>
<dbReference type="STRING" id="105696.A0A1Y2MEP0"/>
<dbReference type="PANTHER" id="PTHR43364">
    <property type="entry name" value="NADH-SPECIFIC METHYLGLYOXAL REDUCTASE-RELATED"/>
    <property type="match status" value="1"/>
</dbReference>
<keyword evidence="5" id="KW-0843">Virulence</keyword>
<evidence type="ECO:0000259" key="6">
    <source>
        <dbReference type="Pfam" id="PF00248"/>
    </source>
</evidence>
<evidence type="ECO:0000256" key="2">
    <source>
        <dbReference type="ARBA" id="ARBA00007905"/>
    </source>
</evidence>
<dbReference type="GO" id="GO:0005829">
    <property type="term" value="C:cytosol"/>
    <property type="evidence" value="ECO:0007669"/>
    <property type="project" value="UniProtKB-ARBA"/>
</dbReference>
<reference evidence="7 8" key="1">
    <citation type="journal article" date="2017" name="Genome Announc.">
        <title>Genome sequence of the saprophytic ascomycete Epicoccum nigrum ICMP 19927 strain isolated from New Zealand.</title>
        <authorList>
            <person name="Fokin M."/>
            <person name="Fleetwood D."/>
            <person name="Weir B.S."/>
            <person name="Villas-Boas S.G."/>
        </authorList>
    </citation>
    <scope>NUCLEOTIDE SEQUENCE [LARGE SCALE GENOMIC DNA]</scope>
    <source>
        <strain evidence="7 8">ICMP 19927</strain>
    </source>
</reference>
<accession>A0A1Y2MEP0</accession>
<name>A0A1Y2MEP0_EPING</name>
<feature type="domain" description="NADP-dependent oxidoreductase" evidence="6">
    <location>
        <begin position="42"/>
        <end position="361"/>
    </location>
</feature>
<comment type="pathway">
    <text evidence="1">Mycotoxin biosynthesis.</text>
</comment>
<evidence type="ECO:0000256" key="3">
    <source>
        <dbReference type="ARBA" id="ARBA00022857"/>
    </source>
</evidence>
<dbReference type="AlphaFoldDB" id="A0A1Y2MEP0"/>
<proteinExistence type="inferred from homology"/>
<evidence type="ECO:0000256" key="4">
    <source>
        <dbReference type="ARBA" id="ARBA00023002"/>
    </source>
</evidence>
<evidence type="ECO:0000256" key="1">
    <source>
        <dbReference type="ARBA" id="ARBA00004685"/>
    </source>
</evidence>
<dbReference type="SUPFAM" id="SSF51430">
    <property type="entry name" value="NAD(P)-linked oxidoreductase"/>
    <property type="match status" value="1"/>
</dbReference>
<evidence type="ECO:0000313" key="7">
    <source>
        <dbReference type="EMBL" id="OSS54594.1"/>
    </source>
</evidence>
<dbReference type="Gene3D" id="3.20.20.100">
    <property type="entry name" value="NADP-dependent oxidoreductase domain"/>
    <property type="match status" value="1"/>
</dbReference>
<dbReference type="OMA" id="EREMIKY"/>
<organism evidence="7 8">
    <name type="scientific">Epicoccum nigrum</name>
    <name type="common">Soil fungus</name>
    <name type="synonym">Epicoccum purpurascens</name>
    <dbReference type="NCBI Taxonomy" id="105696"/>
    <lineage>
        <taxon>Eukaryota</taxon>
        <taxon>Fungi</taxon>
        <taxon>Dikarya</taxon>
        <taxon>Ascomycota</taxon>
        <taxon>Pezizomycotina</taxon>
        <taxon>Dothideomycetes</taxon>
        <taxon>Pleosporomycetidae</taxon>
        <taxon>Pleosporales</taxon>
        <taxon>Pleosporineae</taxon>
        <taxon>Didymellaceae</taxon>
        <taxon>Epicoccum</taxon>
    </lineage>
</organism>
<sequence length="370" mass="41851">MARSLAANFTTVPEVLKQSVQSTKAEFRLLGRSGLRVSNPILGGLQIGSPKWFPWVLDEEKALPLLKHAYDTGVNTWDTANIYSNGRSEELMGKAMQVYDIPRRKLIIMTKCYRVMCDSDNFDVAAKVAMHGDLADQSKDYVNQWGLSRGSIFNAVEASLERLKTTYIDVLQIHRYDPTVSPEETMGALHDLVKSGRVRYLGASSMWTYQFATLQHTAEKHGFTKFVSMQNHYNLLYREEEREMIRFCNQTGVGLIPWAPLAGGQLARPLEQNGLTVRSAVNKHGTFYHNDGSNADEIRKRVCEVARRRKWPMSHVALAWLSRRVAAPIIGFSSVERIDDALAARGKLLTEEEEAYLEELYQPQEVLGHA</sequence>
<dbReference type="CDD" id="cd19079">
    <property type="entry name" value="AKR_EcYajO-like"/>
    <property type="match status" value="1"/>
</dbReference>
<dbReference type="Pfam" id="PF00248">
    <property type="entry name" value="Aldo_ket_red"/>
    <property type="match status" value="1"/>
</dbReference>
<gene>
    <name evidence="7" type="ORF">B5807_01331</name>
</gene>
<dbReference type="InterPro" id="IPR023210">
    <property type="entry name" value="NADP_OxRdtase_dom"/>
</dbReference>
<protein>
    <recommendedName>
        <fullName evidence="6">NADP-dependent oxidoreductase domain-containing protein</fullName>
    </recommendedName>
</protein>
<keyword evidence="4" id="KW-0560">Oxidoreductase</keyword>
<dbReference type="Proteomes" id="UP000193240">
    <property type="component" value="Unassembled WGS sequence"/>
</dbReference>
<dbReference type="InterPro" id="IPR050523">
    <property type="entry name" value="AKR_Detox_Biosynth"/>
</dbReference>
<keyword evidence="8" id="KW-1185">Reference proteome</keyword>
<dbReference type="PANTHER" id="PTHR43364:SF9">
    <property type="entry name" value="OXIDOREDUCTASE"/>
    <property type="match status" value="1"/>
</dbReference>
<dbReference type="FunFam" id="3.20.20.100:FF:000004">
    <property type="entry name" value="Oxidoreductase, aldo/keto reductase"/>
    <property type="match status" value="1"/>
</dbReference>